<evidence type="ECO:0000256" key="4">
    <source>
        <dbReference type="ARBA" id="ARBA00023295"/>
    </source>
</evidence>
<dbReference type="Pfam" id="PF20578">
    <property type="entry name" value="aBig_2"/>
    <property type="match status" value="2"/>
</dbReference>
<dbReference type="InterPro" id="IPR050727">
    <property type="entry name" value="GH43_arabinanases"/>
</dbReference>
<organism evidence="7 8">
    <name type="scientific">Psychrosphaera algicola</name>
    <dbReference type="NCBI Taxonomy" id="3023714"/>
    <lineage>
        <taxon>Bacteria</taxon>
        <taxon>Pseudomonadati</taxon>
        <taxon>Pseudomonadota</taxon>
        <taxon>Gammaproteobacteria</taxon>
        <taxon>Alteromonadales</taxon>
        <taxon>Pseudoalteromonadaceae</taxon>
        <taxon>Psychrosphaera</taxon>
    </lineage>
</organism>
<dbReference type="InterPro" id="IPR046780">
    <property type="entry name" value="aBig_2"/>
</dbReference>
<evidence type="ECO:0000313" key="7">
    <source>
        <dbReference type="EMBL" id="MDC2889738.1"/>
    </source>
</evidence>
<proteinExistence type="inferred from homology"/>
<feature type="domain" description="Atrophied bacterial Ig" evidence="6">
    <location>
        <begin position="355"/>
        <end position="420"/>
    </location>
</feature>
<comment type="pathway">
    <text evidence="1">Glycan metabolism; L-arabinan degradation.</text>
</comment>
<dbReference type="InterPro" id="IPR023296">
    <property type="entry name" value="Glyco_hydro_beta-prop_sf"/>
</dbReference>
<comment type="caution">
    <text evidence="7">The sequence shown here is derived from an EMBL/GenBank/DDBJ whole genome shotgun (WGS) entry which is preliminary data.</text>
</comment>
<keyword evidence="3" id="KW-0378">Hydrolase</keyword>
<keyword evidence="4" id="KW-0326">Glycosidase</keyword>
<evidence type="ECO:0000259" key="6">
    <source>
        <dbReference type="Pfam" id="PF20578"/>
    </source>
</evidence>
<dbReference type="Gene3D" id="2.60.120.200">
    <property type="match status" value="2"/>
</dbReference>
<dbReference type="SUPFAM" id="SSF75005">
    <property type="entry name" value="Arabinanase/levansucrase/invertase"/>
    <property type="match status" value="1"/>
</dbReference>
<evidence type="ECO:0000313" key="8">
    <source>
        <dbReference type="Proteomes" id="UP001528411"/>
    </source>
</evidence>
<evidence type="ECO:0000256" key="3">
    <source>
        <dbReference type="ARBA" id="ARBA00022801"/>
    </source>
</evidence>
<dbReference type="Pfam" id="PF04616">
    <property type="entry name" value="Glyco_hydro_43"/>
    <property type="match status" value="1"/>
</dbReference>
<comment type="similarity">
    <text evidence="2">Belongs to the glycosyl hydrolase 43 family.</text>
</comment>
<dbReference type="Gene3D" id="2.40.128.10">
    <property type="match status" value="1"/>
</dbReference>
<feature type="domain" description="Atrophied bacterial Ig" evidence="6">
    <location>
        <begin position="661"/>
        <end position="741"/>
    </location>
</feature>
<dbReference type="InterPro" id="IPR032291">
    <property type="entry name" value="Abn2_C"/>
</dbReference>
<evidence type="ECO:0000256" key="2">
    <source>
        <dbReference type="ARBA" id="ARBA00009865"/>
    </source>
</evidence>
<evidence type="ECO:0000259" key="5">
    <source>
        <dbReference type="Pfam" id="PF16369"/>
    </source>
</evidence>
<dbReference type="InterPro" id="IPR013320">
    <property type="entry name" value="ConA-like_dom_sf"/>
</dbReference>
<accession>A0ABT5FFT4</accession>
<keyword evidence="8" id="KW-1185">Reference proteome</keyword>
<dbReference type="PANTHER" id="PTHR43301">
    <property type="entry name" value="ARABINAN ENDO-1,5-ALPHA-L-ARABINOSIDASE"/>
    <property type="match status" value="1"/>
</dbReference>
<dbReference type="Pfam" id="PF13385">
    <property type="entry name" value="Laminin_G_3"/>
    <property type="match status" value="2"/>
</dbReference>
<dbReference type="Proteomes" id="UP001528411">
    <property type="component" value="Unassembled WGS sequence"/>
</dbReference>
<feature type="domain" description="Extracellular endo-alpha-(1-&gt;5)-L-arabinanase C-terminal" evidence="5">
    <location>
        <begin position="212"/>
        <end position="322"/>
    </location>
</feature>
<gene>
    <name evidence="7" type="ORF">PN838_14315</name>
</gene>
<dbReference type="RefSeq" id="WP_272181113.1">
    <property type="nucleotide sequence ID" value="NZ_JAQOMS010000002.1"/>
</dbReference>
<dbReference type="PANTHER" id="PTHR43301:SF3">
    <property type="entry name" value="ARABINAN ENDO-1,5-ALPHA-L-ARABINOSIDASE A-RELATED"/>
    <property type="match status" value="1"/>
</dbReference>
<protein>
    <submittedName>
        <fullName evidence="7">Family 43 glycosylhydrolase</fullName>
    </submittedName>
</protein>
<evidence type="ECO:0000256" key="1">
    <source>
        <dbReference type="ARBA" id="ARBA00004834"/>
    </source>
</evidence>
<dbReference type="Pfam" id="PF16369">
    <property type="entry name" value="GH43_C"/>
    <property type="match status" value="1"/>
</dbReference>
<reference evidence="7 8" key="1">
    <citation type="submission" date="2023-01" db="EMBL/GenBank/DDBJ databases">
        <title>Psychrosphaera sp. nov., isolated from marine algae.</title>
        <authorList>
            <person name="Bayburt H."/>
            <person name="Choi B.J."/>
            <person name="Kim J.M."/>
            <person name="Choi D.G."/>
            <person name="Jeon C.O."/>
        </authorList>
    </citation>
    <scope>NUCLEOTIDE SEQUENCE [LARGE SCALE GENOMIC DNA]</scope>
    <source>
        <strain evidence="7 8">G1-22</strain>
    </source>
</reference>
<sequence>MATYPVDGVTEYNAAIHPNAIDPTTFYDKDGGLWMVYGSYSGGIFVLDIDETSGMPVAGQGFGKKLAGGDFNAMEGPFVFYSPKSDYYYLMWSNGGFADGEGYNVRVARSKTPDGPYLDAEGRDVIDARVNNNYGVKLIGSFNFDSPLGETATEWGYNAPGHNSAMYDVELDKHLFVSHTRFPVEQQAHENAHAVRVHEMWVNSDGWLVLSPHRYAPIEGVNYVDNQDIQGDYRIIFHENDTNTEEHQSLYINLSQGNHVFKGNISGAASGTYTFSENDSLINITIDGTNYNGVVKWQWNKGEERLEPVISAMSSSGEMIWAHKLEDKTPAELLADFQNAMADYFPTETEILSDGNFLLAGTGPRGLTVSWTSSNEYLVRRSGAIYQGPSDLGDQQVDITANVTYKGQSATYTETVTVKALEAINMTILSALPKRAHFSFDETLAESGTLTNEGVTFTDGVAAANVAGDPATANYVDGPLGKAVNLDGSYGILLDPSVIEGNEYTVSFWLNQQEQHNFRPAVFSARSADYWQSFLPASWNDGLMMWSHWLEEDASFPWFDGTTSVVPYPINEWHHVAYSFKEGTIEIFYDGKLVGSAEGLEDMHTDKPDGSIITLGLNYWDPGLVAQFDELKVYSQALTEEEISALEYNMFTEDAQMTAVAKENLSIAADLTFVVADLPLAGTGMFASSVVWESSHPAVIDQFGYVTRPTRGNEDVDVTLTATISLAGITETKSFTAKVIAEGPPRPIARFSFEGNLADSTGNFADGQAAVNGLIPTDAATIYDTGIVGDAFSIAGGSSAGAKLPNNLITDHTYSFALWLKPSSLSQFTTAFFGAASANSWFSVVPYGPGAGNTMLWSGTAWFDGDSGVQIPVDAWTHFAVTVDGGKLSIYLNGELANELDGFPDVFTAASSSEFSLGINYWDVSFDGLIDELVIFAEPIEATDIKELFDEGNLAE</sequence>
<name>A0ABT5FFT4_9GAMM</name>
<dbReference type="Gene3D" id="2.115.10.20">
    <property type="entry name" value="Glycosyl hydrolase domain, family 43"/>
    <property type="match status" value="1"/>
</dbReference>
<dbReference type="InterPro" id="IPR006710">
    <property type="entry name" value="Glyco_hydro_43"/>
</dbReference>
<dbReference type="SUPFAM" id="SSF49899">
    <property type="entry name" value="Concanavalin A-like lectins/glucanases"/>
    <property type="match status" value="2"/>
</dbReference>
<dbReference type="EMBL" id="JAQOMS010000002">
    <property type="protein sequence ID" value="MDC2889738.1"/>
    <property type="molecule type" value="Genomic_DNA"/>
</dbReference>